<evidence type="ECO:0000256" key="3">
    <source>
        <dbReference type="ARBA" id="ARBA00022989"/>
    </source>
</evidence>
<sequence length="186" mass="19803">MDSRHNDPNSSVYSNRNLAPLSPYLNFDPSYLQASQPEFIFPEGASRQRGRFELAFSTIGGSCMVGGGVGGVVGFVQGLKDTSLAGQTGKLQRTQLLNYVMKHGARSANTLGTVAVMYSAFGVGLHWLRETEDELNTLAAATTTGLLYKSTSGMKSCLRGGAAGLALGLAYCAFTSKDKMLNWSSN</sequence>
<evidence type="ECO:0000313" key="5">
    <source>
        <dbReference type="EMBL" id="SVE70094.1"/>
    </source>
</evidence>
<dbReference type="AlphaFoldDB" id="A0A4Y7LPM1"/>
<comment type="subcellular location">
    <subcellularLocation>
        <location evidence="1">Membrane</location>
        <topology evidence="1">Multi-pass membrane protein</topology>
    </subcellularLocation>
</comment>
<dbReference type="PANTHER" id="PTHR15371:SF0">
    <property type="entry name" value="SD19278P"/>
    <property type="match status" value="1"/>
</dbReference>
<reference evidence="5" key="1">
    <citation type="submission" date="2018-08" db="EMBL/GenBank/DDBJ databases">
        <authorList>
            <person name="Cornetti L."/>
        </authorList>
    </citation>
    <scope>NUCLEOTIDE SEQUENCE</scope>
    <source>
        <strain evidence="5">FI-BAL1-1</strain>
    </source>
</reference>
<accession>A0A4Y7LPM1</accession>
<evidence type="ECO:0000256" key="1">
    <source>
        <dbReference type="ARBA" id="ARBA00004141"/>
    </source>
</evidence>
<proteinExistence type="evidence at transcript level"/>
<dbReference type="Pfam" id="PF02466">
    <property type="entry name" value="Tim17"/>
    <property type="match status" value="1"/>
</dbReference>
<dbReference type="GO" id="GO:0005744">
    <property type="term" value="C:TIM23 mitochondrial import inner membrane translocase complex"/>
    <property type="evidence" value="ECO:0007669"/>
    <property type="project" value="TreeGrafter"/>
</dbReference>
<dbReference type="PANTHER" id="PTHR15371">
    <property type="entry name" value="TIM23"/>
    <property type="match status" value="1"/>
</dbReference>
<gene>
    <name evidence="5" type="primary">EOG090X0ESA</name>
</gene>
<dbReference type="GO" id="GO:0030150">
    <property type="term" value="P:protein import into mitochondrial matrix"/>
    <property type="evidence" value="ECO:0007669"/>
    <property type="project" value="TreeGrafter"/>
</dbReference>
<dbReference type="GO" id="GO:0008320">
    <property type="term" value="F:protein transmembrane transporter activity"/>
    <property type="evidence" value="ECO:0007669"/>
    <property type="project" value="TreeGrafter"/>
</dbReference>
<protein>
    <submittedName>
        <fullName evidence="5">EOG090X0ESA</fullName>
    </submittedName>
</protein>
<keyword evidence="4" id="KW-0472">Membrane</keyword>
<name>A0A4Y7LPM1_9CRUS</name>
<dbReference type="InterPro" id="IPR045238">
    <property type="entry name" value="Tim23-like"/>
</dbReference>
<evidence type="ECO:0000256" key="2">
    <source>
        <dbReference type="ARBA" id="ARBA00022692"/>
    </source>
</evidence>
<evidence type="ECO:0000256" key="4">
    <source>
        <dbReference type="ARBA" id="ARBA00023136"/>
    </source>
</evidence>
<keyword evidence="2" id="KW-0812">Transmembrane</keyword>
<organism evidence="5">
    <name type="scientific">Eubosmina coregoni</name>
    <dbReference type="NCBI Taxonomy" id="186181"/>
    <lineage>
        <taxon>Eukaryota</taxon>
        <taxon>Metazoa</taxon>
        <taxon>Ecdysozoa</taxon>
        <taxon>Arthropoda</taxon>
        <taxon>Crustacea</taxon>
        <taxon>Branchiopoda</taxon>
        <taxon>Diplostraca</taxon>
        <taxon>Cladocera</taxon>
        <taxon>Anomopoda</taxon>
        <taxon>Bosminidae</taxon>
        <taxon>Eubosmina</taxon>
    </lineage>
</organism>
<dbReference type="EMBL" id="LR000475">
    <property type="protein sequence ID" value="SVE70094.1"/>
    <property type="molecule type" value="mRNA"/>
</dbReference>
<keyword evidence="3" id="KW-1133">Transmembrane helix</keyword>